<evidence type="ECO:0000313" key="8">
    <source>
        <dbReference type="Proteomes" id="UP000076871"/>
    </source>
</evidence>
<evidence type="ECO:0000256" key="5">
    <source>
        <dbReference type="RuleBase" id="RU361277"/>
    </source>
</evidence>
<dbReference type="PROSITE" id="PS00065">
    <property type="entry name" value="D_2_HYDROXYACID_DH_1"/>
    <property type="match status" value="1"/>
</dbReference>
<dbReference type="GeneID" id="63828972"/>
<dbReference type="CDD" id="cd05283">
    <property type="entry name" value="CAD1"/>
    <property type="match status" value="1"/>
</dbReference>
<dbReference type="RefSeq" id="XP_040768860.1">
    <property type="nucleotide sequence ID" value="XM_040911944.1"/>
</dbReference>
<name>A0A165H1P8_9APHY</name>
<dbReference type="InterPro" id="IPR002328">
    <property type="entry name" value="ADH_Zn_CS"/>
</dbReference>
<dbReference type="InterPro" id="IPR011032">
    <property type="entry name" value="GroES-like_sf"/>
</dbReference>
<dbReference type="InterPro" id="IPR013149">
    <property type="entry name" value="ADH-like_C"/>
</dbReference>
<dbReference type="FunFam" id="3.40.50.720:FF:000022">
    <property type="entry name" value="Cinnamyl alcohol dehydrogenase"/>
    <property type="match status" value="1"/>
</dbReference>
<feature type="domain" description="Enoyl reductase (ER)" evidence="6">
    <location>
        <begin position="16"/>
        <end position="351"/>
    </location>
</feature>
<proteinExistence type="inferred from homology"/>
<dbReference type="STRING" id="1314785.A0A165H1P8"/>
<dbReference type="Pfam" id="PF08240">
    <property type="entry name" value="ADH_N"/>
    <property type="match status" value="1"/>
</dbReference>
<sequence length="359" mass="39261">MSTGLEFKGYAMTDPDQYSALSLISYQPKTFQEDDVEIAITHCGVCGSDVHTLSQGWGNSRLPLVVGHEIIGKVTRVGSKVKDFKVGDRAGVGAQIGSCMDCKRCKTDNENYCLKMIDTYNDVYPDGVIAQGGYSTGIRAHQRFVFKIPDAIESRHAASMFCAGLTVYSPLKYNGCGPGKKVGVLGIGGLGHYAVLFAKAMGAEVYAFTHSESKLEDAKKMGADHVISTHNDDFHKPLEGELDILISTADVFREDRPFKSYLSMLFVHGKFINVGLPNRDNPLPRMHAFDLQPNGVFIGGSHIGNKLECQEMLELAAEKGIKPWIEELPMSQAKAAIEGVKSGKVRYRYVLTQDIAPVS</sequence>
<dbReference type="InterPro" id="IPR036291">
    <property type="entry name" value="NAD(P)-bd_dom_sf"/>
</dbReference>
<dbReference type="GO" id="GO:0016616">
    <property type="term" value="F:oxidoreductase activity, acting on the CH-OH group of donors, NAD or NADP as acceptor"/>
    <property type="evidence" value="ECO:0007669"/>
    <property type="project" value="InterPro"/>
</dbReference>
<keyword evidence="3 5" id="KW-0862">Zinc</keyword>
<dbReference type="PROSITE" id="PS00059">
    <property type="entry name" value="ADH_ZINC"/>
    <property type="match status" value="1"/>
</dbReference>
<organism evidence="7 8">
    <name type="scientific">Laetiporus sulphureus 93-53</name>
    <dbReference type="NCBI Taxonomy" id="1314785"/>
    <lineage>
        <taxon>Eukaryota</taxon>
        <taxon>Fungi</taxon>
        <taxon>Dikarya</taxon>
        <taxon>Basidiomycota</taxon>
        <taxon>Agaricomycotina</taxon>
        <taxon>Agaricomycetes</taxon>
        <taxon>Polyporales</taxon>
        <taxon>Laetiporus</taxon>
    </lineage>
</organism>
<dbReference type="InterPro" id="IPR047109">
    <property type="entry name" value="CAD-like"/>
</dbReference>
<evidence type="ECO:0000256" key="1">
    <source>
        <dbReference type="ARBA" id="ARBA00001947"/>
    </source>
</evidence>
<evidence type="ECO:0000259" key="6">
    <source>
        <dbReference type="SMART" id="SM00829"/>
    </source>
</evidence>
<dbReference type="SMART" id="SM00829">
    <property type="entry name" value="PKS_ER"/>
    <property type="match status" value="1"/>
</dbReference>
<dbReference type="EMBL" id="KV427607">
    <property type="protein sequence ID" value="KZT11120.1"/>
    <property type="molecule type" value="Genomic_DNA"/>
</dbReference>
<evidence type="ECO:0000256" key="4">
    <source>
        <dbReference type="ARBA" id="ARBA00023002"/>
    </source>
</evidence>
<keyword evidence="8" id="KW-1185">Reference proteome</keyword>
<dbReference type="GO" id="GO:0008270">
    <property type="term" value="F:zinc ion binding"/>
    <property type="evidence" value="ECO:0007669"/>
    <property type="project" value="InterPro"/>
</dbReference>
<dbReference type="Proteomes" id="UP000076871">
    <property type="component" value="Unassembled WGS sequence"/>
</dbReference>
<protein>
    <submittedName>
        <fullName evidence="7">GroES-like protein</fullName>
    </submittedName>
</protein>
<comment type="cofactor">
    <cofactor evidence="1 5">
        <name>Zn(2+)</name>
        <dbReference type="ChEBI" id="CHEBI:29105"/>
    </cofactor>
</comment>
<keyword evidence="2 5" id="KW-0479">Metal-binding</keyword>
<evidence type="ECO:0000313" key="7">
    <source>
        <dbReference type="EMBL" id="KZT11120.1"/>
    </source>
</evidence>
<dbReference type="AlphaFoldDB" id="A0A165H1P8"/>
<evidence type="ECO:0000256" key="3">
    <source>
        <dbReference type="ARBA" id="ARBA00022833"/>
    </source>
</evidence>
<dbReference type="InParanoid" id="A0A165H1P8"/>
<dbReference type="Gene3D" id="3.90.180.10">
    <property type="entry name" value="Medium-chain alcohol dehydrogenases, catalytic domain"/>
    <property type="match status" value="1"/>
</dbReference>
<dbReference type="SUPFAM" id="SSF51735">
    <property type="entry name" value="NAD(P)-binding Rossmann-fold domains"/>
    <property type="match status" value="1"/>
</dbReference>
<keyword evidence="4" id="KW-0560">Oxidoreductase</keyword>
<dbReference type="InterPro" id="IPR029752">
    <property type="entry name" value="D-isomer_DH_CS1"/>
</dbReference>
<dbReference type="SUPFAM" id="SSF50129">
    <property type="entry name" value="GroES-like"/>
    <property type="match status" value="1"/>
</dbReference>
<gene>
    <name evidence="7" type="ORF">LAESUDRAFT_754814</name>
</gene>
<dbReference type="Pfam" id="PF00107">
    <property type="entry name" value="ADH_zinc_N"/>
    <property type="match status" value="1"/>
</dbReference>
<dbReference type="InterPro" id="IPR013154">
    <property type="entry name" value="ADH-like_N"/>
</dbReference>
<comment type="similarity">
    <text evidence="5">Belongs to the zinc-containing alcohol dehydrogenase family.</text>
</comment>
<dbReference type="Gene3D" id="3.40.50.720">
    <property type="entry name" value="NAD(P)-binding Rossmann-like Domain"/>
    <property type="match status" value="1"/>
</dbReference>
<dbReference type="InterPro" id="IPR020843">
    <property type="entry name" value="ER"/>
</dbReference>
<reference evidence="7 8" key="1">
    <citation type="journal article" date="2016" name="Mol. Biol. Evol.">
        <title>Comparative Genomics of Early-Diverging Mushroom-Forming Fungi Provides Insights into the Origins of Lignocellulose Decay Capabilities.</title>
        <authorList>
            <person name="Nagy L.G."/>
            <person name="Riley R."/>
            <person name="Tritt A."/>
            <person name="Adam C."/>
            <person name="Daum C."/>
            <person name="Floudas D."/>
            <person name="Sun H."/>
            <person name="Yadav J.S."/>
            <person name="Pangilinan J."/>
            <person name="Larsson K.H."/>
            <person name="Matsuura K."/>
            <person name="Barry K."/>
            <person name="Labutti K."/>
            <person name="Kuo R."/>
            <person name="Ohm R.A."/>
            <person name="Bhattacharya S.S."/>
            <person name="Shirouzu T."/>
            <person name="Yoshinaga Y."/>
            <person name="Martin F.M."/>
            <person name="Grigoriev I.V."/>
            <person name="Hibbett D.S."/>
        </authorList>
    </citation>
    <scope>NUCLEOTIDE SEQUENCE [LARGE SCALE GENOMIC DNA]</scope>
    <source>
        <strain evidence="7 8">93-53</strain>
    </source>
</reference>
<evidence type="ECO:0000256" key="2">
    <source>
        <dbReference type="ARBA" id="ARBA00022723"/>
    </source>
</evidence>
<dbReference type="PANTHER" id="PTHR42683">
    <property type="entry name" value="ALDEHYDE REDUCTASE"/>
    <property type="match status" value="1"/>
</dbReference>
<accession>A0A165H1P8</accession>
<dbReference type="OrthoDB" id="1879366at2759"/>